<dbReference type="PRINTS" id="PR00368">
    <property type="entry name" value="FADPNR"/>
</dbReference>
<evidence type="ECO:0000259" key="5">
    <source>
        <dbReference type="Pfam" id="PF07992"/>
    </source>
</evidence>
<protein>
    <submittedName>
        <fullName evidence="7">FAD-dependent oxidoreductase</fullName>
    </submittedName>
</protein>
<dbReference type="InterPro" id="IPR023753">
    <property type="entry name" value="FAD/NAD-binding_dom"/>
</dbReference>
<dbReference type="PRINTS" id="PR00411">
    <property type="entry name" value="PNDRDTASEI"/>
</dbReference>
<keyword evidence="3" id="KW-0274">FAD</keyword>
<dbReference type="InterPro" id="IPR016156">
    <property type="entry name" value="FAD/NAD-linked_Rdtase_dimer_sf"/>
</dbReference>
<gene>
    <name evidence="7" type="ORF">GCM10009849_01410</name>
</gene>
<evidence type="ECO:0000259" key="6">
    <source>
        <dbReference type="Pfam" id="PF14759"/>
    </source>
</evidence>
<dbReference type="Gene3D" id="3.30.390.30">
    <property type="match status" value="1"/>
</dbReference>
<dbReference type="InterPro" id="IPR028202">
    <property type="entry name" value="Reductase_C"/>
</dbReference>
<accession>A0ABN3BIW8</accession>
<dbReference type="RefSeq" id="WP_344297501.1">
    <property type="nucleotide sequence ID" value="NZ_BAAAQW010000001.1"/>
</dbReference>
<comment type="caution">
    <text evidence="7">The sequence shown here is derived from an EMBL/GenBank/DDBJ whole genome shotgun (WGS) entry which is preliminary data.</text>
</comment>
<keyword evidence="2" id="KW-0285">Flavoprotein</keyword>
<dbReference type="SUPFAM" id="SSF51905">
    <property type="entry name" value="FAD/NAD(P)-binding domain"/>
    <property type="match status" value="1"/>
</dbReference>
<feature type="domain" description="FAD/NAD(P)-binding" evidence="5">
    <location>
        <begin position="5"/>
        <end position="299"/>
    </location>
</feature>
<evidence type="ECO:0000313" key="7">
    <source>
        <dbReference type="EMBL" id="GAA2196412.1"/>
    </source>
</evidence>
<dbReference type="Pfam" id="PF07992">
    <property type="entry name" value="Pyr_redox_2"/>
    <property type="match status" value="1"/>
</dbReference>
<dbReference type="InterPro" id="IPR050446">
    <property type="entry name" value="FAD-oxidoreductase/Apoptosis"/>
</dbReference>
<dbReference type="PANTHER" id="PTHR43557:SF2">
    <property type="entry name" value="RIESKE DOMAIN-CONTAINING PROTEIN-RELATED"/>
    <property type="match status" value="1"/>
</dbReference>
<dbReference type="Gene3D" id="3.50.50.60">
    <property type="entry name" value="FAD/NAD(P)-binding domain"/>
    <property type="match status" value="2"/>
</dbReference>
<evidence type="ECO:0000313" key="8">
    <source>
        <dbReference type="Proteomes" id="UP001500432"/>
    </source>
</evidence>
<keyword evidence="8" id="KW-1185">Reference proteome</keyword>
<keyword evidence="4" id="KW-0560">Oxidoreductase</keyword>
<dbReference type="InterPro" id="IPR036188">
    <property type="entry name" value="FAD/NAD-bd_sf"/>
</dbReference>
<dbReference type="PANTHER" id="PTHR43557">
    <property type="entry name" value="APOPTOSIS-INDUCING FACTOR 1"/>
    <property type="match status" value="1"/>
</dbReference>
<sequence>MSLSSVTIVGGGLAGFTTAKELRSRGFTGAITIVDPEGLPYDRPPLSKGYLLGARGAEAIQLTKAEWFAENRVDVVSGTVAELRPDQGEVVLEDGCTIAAAAIVLATGGAARRLPIPGGDLDSVLELRSREDADRLRALLRPGTRLAVIGAGLIGAEVASSALRLGAEVTLIDPVDPPLAPAVGPELARRLHDMHAAEGIRVVTGLPTGITRDGGEHYVRLASGETVAADVVLAGIGIVPRTALAEAAGLAVDDGVLVDESQRTAHPRVYAVGDVARTRLPDGTLMPRAEHWEHAMNTGTTAAAALLGHDRPEHGAAWFWSDRHGVHVEGVGSMTAEGTTVLREVDGVPTVAFRLDPDGYVVGCAAVDGGTAVRAARRMIDRRIKADPADLANPAVSLRTLAR</sequence>
<comment type="cofactor">
    <cofactor evidence="1">
        <name>FAD</name>
        <dbReference type="ChEBI" id="CHEBI:57692"/>
    </cofactor>
</comment>
<dbReference type="Pfam" id="PF14759">
    <property type="entry name" value="Reductase_C"/>
    <property type="match status" value="1"/>
</dbReference>
<dbReference type="EMBL" id="BAAAQW010000001">
    <property type="protein sequence ID" value="GAA2196412.1"/>
    <property type="molecule type" value="Genomic_DNA"/>
</dbReference>
<dbReference type="SUPFAM" id="SSF55424">
    <property type="entry name" value="FAD/NAD-linked reductases, dimerisation (C-terminal) domain"/>
    <property type="match status" value="1"/>
</dbReference>
<evidence type="ECO:0000256" key="2">
    <source>
        <dbReference type="ARBA" id="ARBA00022630"/>
    </source>
</evidence>
<proteinExistence type="predicted"/>
<evidence type="ECO:0000256" key="4">
    <source>
        <dbReference type="ARBA" id="ARBA00023002"/>
    </source>
</evidence>
<evidence type="ECO:0000256" key="3">
    <source>
        <dbReference type="ARBA" id="ARBA00022827"/>
    </source>
</evidence>
<reference evidence="7 8" key="1">
    <citation type="journal article" date="2019" name="Int. J. Syst. Evol. Microbiol.">
        <title>The Global Catalogue of Microorganisms (GCM) 10K type strain sequencing project: providing services to taxonomists for standard genome sequencing and annotation.</title>
        <authorList>
            <consortium name="The Broad Institute Genomics Platform"/>
            <consortium name="The Broad Institute Genome Sequencing Center for Infectious Disease"/>
            <person name="Wu L."/>
            <person name="Ma J."/>
        </authorList>
    </citation>
    <scope>NUCLEOTIDE SEQUENCE [LARGE SCALE GENOMIC DNA]</scope>
    <source>
        <strain evidence="7 8">JCM 16034</strain>
    </source>
</reference>
<feature type="domain" description="Reductase C-terminal" evidence="6">
    <location>
        <begin position="318"/>
        <end position="402"/>
    </location>
</feature>
<organism evidence="7 8">
    <name type="scientific">Sinomonas flava</name>
    <dbReference type="NCBI Taxonomy" id="496857"/>
    <lineage>
        <taxon>Bacteria</taxon>
        <taxon>Bacillati</taxon>
        <taxon>Actinomycetota</taxon>
        <taxon>Actinomycetes</taxon>
        <taxon>Micrococcales</taxon>
        <taxon>Micrococcaceae</taxon>
        <taxon>Sinomonas</taxon>
    </lineage>
</organism>
<dbReference type="Proteomes" id="UP001500432">
    <property type="component" value="Unassembled WGS sequence"/>
</dbReference>
<evidence type="ECO:0000256" key="1">
    <source>
        <dbReference type="ARBA" id="ARBA00001974"/>
    </source>
</evidence>
<name>A0ABN3BIW8_9MICC</name>